<dbReference type="CDD" id="cd02933">
    <property type="entry name" value="OYE_like_FMN"/>
    <property type="match status" value="1"/>
</dbReference>
<dbReference type="GO" id="GO:0016628">
    <property type="term" value="F:oxidoreductase activity, acting on the CH-CH group of donors, NAD or NADP as acceptor"/>
    <property type="evidence" value="ECO:0007669"/>
    <property type="project" value="UniProtKB-ARBA"/>
</dbReference>
<evidence type="ECO:0000256" key="1">
    <source>
        <dbReference type="ARBA" id="ARBA00001917"/>
    </source>
</evidence>
<dbReference type="EMBL" id="FCOX02000041">
    <property type="protein sequence ID" value="SAL00180.1"/>
    <property type="molecule type" value="Genomic_DNA"/>
</dbReference>
<dbReference type="InterPro" id="IPR045247">
    <property type="entry name" value="Oye-like"/>
</dbReference>
<dbReference type="Proteomes" id="UP000071859">
    <property type="component" value="Unassembled WGS sequence"/>
</dbReference>
<reference evidence="5" key="1">
    <citation type="submission" date="2016-01" db="EMBL/GenBank/DDBJ databases">
        <authorList>
            <person name="Peeters C."/>
        </authorList>
    </citation>
    <scope>NUCLEOTIDE SEQUENCE</scope>
    <source>
        <strain evidence="5">LMG 29321</strain>
    </source>
</reference>
<dbReference type="SUPFAM" id="SSF51395">
    <property type="entry name" value="FMN-linked oxidoreductases"/>
    <property type="match status" value="1"/>
</dbReference>
<evidence type="ECO:0000259" key="4">
    <source>
        <dbReference type="Pfam" id="PF00724"/>
    </source>
</evidence>
<dbReference type="InterPro" id="IPR013785">
    <property type="entry name" value="Aldolase_TIM"/>
</dbReference>
<organism evidence="5 6">
    <name type="scientific">Caballeronia calidae</name>
    <dbReference type="NCBI Taxonomy" id="1777139"/>
    <lineage>
        <taxon>Bacteria</taxon>
        <taxon>Pseudomonadati</taxon>
        <taxon>Pseudomonadota</taxon>
        <taxon>Betaproteobacteria</taxon>
        <taxon>Burkholderiales</taxon>
        <taxon>Burkholderiaceae</taxon>
        <taxon>Caballeronia</taxon>
    </lineage>
</organism>
<dbReference type="FunFam" id="3.20.20.70:FF:000059">
    <property type="entry name" value="N-ethylmaleimide reductase, FMN-linked"/>
    <property type="match status" value="1"/>
</dbReference>
<evidence type="ECO:0000256" key="2">
    <source>
        <dbReference type="ARBA" id="ARBA00005979"/>
    </source>
</evidence>
<gene>
    <name evidence="5" type="ORF">AWB78_05897</name>
</gene>
<keyword evidence="3" id="KW-0560">Oxidoreductase</keyword>
<sequence length="378" mass="41487">MSKLLESYDMNGTQLANRVLMAPMTRSRARDTVPDASTALYYRQRAGAGLIVTEGSQISVEGTGYLFTPGIHTPEQIKGWQAVTKGVHEEGGKIFIQIWHVGRISHVSLQKDGAVPISSVAVPAKGYSCYGYDEQGQPGPVPVSTPRAMTKEDIERVTSDFVTAAKNSMEAGFDGIEIHAANGYLFEQFISASCNTRTDEYGGSTMNRLRFVLDAVDAMSKAIGSCRVGIRLAPYGRLHGMHSFDDEENTWLLLAEKLSERNLAYVHLSDQESLCNIDPTVAAIPKDFVRKFRNAYQGTLVVAGSLTQETAEELVKSGVADLAGFGRPFISNPDLVERFRNNWPLTPFDHATFYGGGDEGYIDYSGYEQTAERALQEN</sequence>
<dbReference type="PANTHER" id="PTHR22893">
    <property type="entry name" value="NADH OXIDOREDUCTASE-RELATED"/>
    <property type="match status" value="1"/>
</dbReference>
<protein>
    <submittedName>
        <fullName evidence="5">NADH:flavin oxidoreductase</fullName>
    </submittedName>
</protein>
<evidence type="ECO:0000256" key="3">
    <source>
        <dbReference type="ARBA" id="ARBA00023002"/>
    </source>
</evidence>
<accession>A0A158E0J1</accession>
<dbReference type="Gene3D" id="3.20.20.70">
    <property type="entry name" value="Aldolase class I"/>
    <property type="match status" value="1"/>
</dbReference>
<keyword evidence="6" id="KW-1185">Reference proteome</keyword>
<comment type="similarity">
    <text evidence="2">Belongs to the NADH:flavin oxidoreductase/NADH oxidase family.</text>
</comment>
<name>A0A158E0J1_9BURK</name>
<evidence type="ECO:0000313" key="6">
    <source>
        <dbReference type="Proteomes" id="UP000071859"/>
    </source>
</evidence>
<dbReference type="AlphaFoldDB" id="A0A158E0J1"/>
<comment type="cofactor">
    <cofactor evidence="1">
        <name>FMN</name>
        <dbReference type="ChEBI" id="CHEBI:58210"/>
    </cofactor>
</comment>
<dbReference type="Pfam" id="PF00724">
    <property type="entry name" value="Oxidored_FMN"/>
    <property type="match status" value="1"/>
</dbReference>
<proteinExistence type="inferred from homology"/>
<dbReference type="OrthoDB" id="8985337at2"/>
<dbReference type="InterPro" id="IPR001155">
    <property type="entry name" value="OxRdtase_FMN_N"/>
</dbReference>
<dbReference type="PANTHER" id="PTHR22893:SF135">
    <property type="entry name" value="NAD(P)H:FLAVIN OXIDOREDUCTASE SYE2"/>
    <property type="match status" value="1"/>
</dbReference>
<dbReference type="RefSeq" id="WP_062609744.1">
    <property type="nucleotide sequence ID" value="NZ_FCOX02000041.1"/>
</dbReference>
<dbReference type="GO" id="GO:0005829">
    <property type="term" value="C:cytosol"/>
    <property type="evidence" value="ECO:0007669"/>
    <property type="project" value="UniProtKB-ARBA"/>
</dbReference>
<comment type="caution">
    <text evidence="5">The sequence shown here is derived from an EMBL/GenBank/DDBJ whole genome shotgun (WGS) entry which is preliminary data.</text>
</comment>
<dbReference type="GO" id="GO:0010181">
    <property type="term" value="F:FMN binding"/>
    <property type="evidence" value="ECO:0007669"/>
    <property type="project" value="InterPro"/>
</dbReference>
<evidence type="ECO:0000313" key="5">
    <source>
        <dbReference type="EMBL" id="SAL00180.1"/>
    </source>
</evidence>
<feature type="domain" description="NADH:flavin oxidoreductase/NADH oxidase N-terminal" evidence="4">
    <location>
        <begin position="9"/>
        <end position="344"/>
    </location>
</feature>